<dbReference type="InterPro" id="IPR021830">
    <property type="entry name" value="DUF3422"/>
</dbReference>
<feature type="transmembrane region" description="Helical" evidence="2">
    <location>
        <begin position="403"/>
        <end position="421"/>
    </location>
</feature>
<reference evidence="4" key="1">
    <citation type="journal article" date="2021" name="ISME J.">
        <title>Evolutionary origin and ecological implication of a unique nif island in free-living Bradyrhizobium lineages.</title>
        <authorList>
            <person name="Tao J."/>
        </authorList>
    </citation>
    <scope>NUCLEOTIDE SEQUENCE [LARGE SCALE GENOMIC DNA]</scope>
    <source>
        <strain evidence="4">SZCCT0094</strain>
    </source>
</reference>
<keyword evidence="2" id="KW-0812">Transmembrane</keyword>
<accession>A0ABS5G149</accession>
<keyword evidence="1" id="KW-0175">Coiled coil</keyword>
<feature type="coiled-coil region" evidence="1">
    <location>
        <begin position="317"/>
        <end position="366"/>
    </location>
</feature>
<sequence length="442" mass="48556">MTAAFDLSAFTPHALRDSVLNEVHARPFTPLTQPVLVIRFAFMARGDSAAADRASLAAFCAQHGAPPPEPGVKHHQVDLGQVRLRFEQHSEFATLTWIWTPPAGAGPRRFGTIAPELQALIAALPQAGELLVAVKLEVENAADPVARAEEIFNKTSLAIVTIKGSAGAVASDFRLDEDGFTRILVCADGPTQERLGALVQRALELETYRTLALLGLPAALELAPQVDRIERRLGEVLVEMQGAETLKINNHLLDELTELAASLERGATGSLFRFGASRAYWELVQARLTVIEGEPITPYSSWSSFLSRRIAPAMRTLTTLERRQDNLSRKLARAADLLRTRVDVELEEQNRDLLRSMNERTKLQLRLQSTVEGLSVAAIGYYVVSLFGYLAKGAHDIGLPVEPTFATAAFVPVAIALIWFTTHQIRKRHLKEDHEAEKTAGE</sequence>
<name>A0ABS5G149_9BRAD</name>
<dbReference type="EMBL" id="JAFCLK010000003">
    <property type="protein sequence ID" value="MBR1135018.1"/>
    <property type="molecule type" value="Genomic_DNA"/>
</dbReference>
<keyword evidence="2" id="KW-1133">Transmembrane helix</keyword>
<dbReference type="Proteomes" id="UP001314635">
    <property type="component" value="Unassembled WGS sequence"/>
</dbReference>
<dbReference type="RefSeq" id="WP_172243445.1">
    <property type="nucleotide sequence ID" value="NZ_JABFDP010000051.1"/>
</dbReference>
<protein>
    <submittedName>
        <fullName evidence="3">DUF3422 domain-containing protein</fullName>
    </submittedName>
</protein>
<evidence type="ECO:0000313" key="3">
    <source>
        <dbReference type="EMBL" id="MBR1135018.1"/>
    </source>
</evidence>
<keyword evidence="4" id="KW-1185">Reference proteome</keyword>
<gene>
    <name evidence="3" type="ORF">JQ619_04500</name>
</gene>
<evidence type="ECO:0000256" key="2">
    <source>
        <dbReference type="SAM" id="Phobius"/>
    </source>
</evidence>
<keyword evidence="2" id="KW-0472">Membrane</keyword>
<dbReference type="Pfam" id="PF11902">
    <property type="entry name" value="DUF3422"/>
    <property type="match status" value="1"/>
</dbReference>
<organism evidence="3 4">
    <name type="scientific">Bradyrhizobium denitrificans</name>
    <dbReference type="NCBI Taxonomy" id="2734912"/>
    <lineage>
        <taxon>Bacteria</taxon>
        <taxon>Pseudomonadati</taxon>
        <taxon>Pseudomonadota</taxon>
        <taxon>Alphaproteobacteria</taxon>
        <taxon>Hyphomicrobiales</taxon>
        <taxon>Nitrobacteraceae</taxon>
        <taxon>Bradyrhizobium</taxon>
    </lineage>
</organism>
<evidence type="ECO:0000256" key="1">
    <source>
        <dbReference type="SAM" id="Coils"/>
    </source>
</evidence>
<feature type="transmembrane region" description="Helical" evidence="2">
    <location>
        <begin position="370"/>
        <end position="391"/>
    </location>
</feature>
<evidence type="ECO:0000313" key="4">
    <source>
        <dbReference type="Proteomes" id="UP001314635"/>
    </source>
</evidence>
<proteinExistence type="predicted"/>
<comment type="caution">
    <text evidence="3">The sequence shown here is derived from an EMBL/GenBank/DDBJ whole genome shotgun (WGS) entry which is preliminary data.</text>
</comment>